<evidence type="ECO:0000256" key="1">
    <source>
        <dbReference type="SAM" id="SignalP"/>
    </source>
</evidence>
<accession>A0ABQ8R880</accession>
<dbReference type="EMBL" id="JAOQBH010000011">
    <property type="protein sequence ID" value="KAJ4129053.1"/>
    <property type="molecule type" value="Genomic_DNA"/>
</dbReference>
<name>A0ABQ8R880_FUSEQ</name>
<comment type="caution">
    <text evidence="2">The sequence shown here is derived from an EMBL/GenBank/DDBJ whole genome shotgun (WGS) entry which is preliminary data.</text>
</comment>
<protein>
    <submittedName>
        <fullName evidence="2">Uncharacterized protein</fullName>
    </submittedName>
</protein>
<sequence>MQASLFKILAITAAFSTVLSAPVDPVEGQVNVTETTELAVEATPVKVAEVKETDAGDVVRAFLHLVPNGHFKVAPNPTLMICYARLYSKSVPGTLPLTSAQERNMERSSSGLVGNIPAMQTGSVSNGDVWSAIFTFARVGSHTRDAISANAMLIEERSRRSEQL</sequence>
<evidence type="ECO:0000313" key="2">
    <source>
        <dbReference type="EMBL" id="KAJ4129053.1"/>
    </source>
</evidence>
<reference evidence="2" key="1">
    <citation type="submission" date="2022-09" db="EMBL/GenBank/DDBJ databases">
        <title>Fusarium specimens isolated from Avocado Roots.</title>
        <authorList>
            <person name="Stajich J."/>
            <person name="Roper C."/>
            <person name="Heimlech-Rivalta G."/>
        </authorList>
    </citation>
    <scope>NUCLEOTIDE SEQUENCE</scope>
    <source>
        <strain evidence="2">CF00095</strain>
    </source>
</reference>
<gene>
    <name evidence="2" type="ORF">NW768_007584</name>
</gene>
<evidence type="ECO:0000313" key="3">
    <source>
        <dbReference type="Proteomes" id="UP001152024"/>
    </source>
</evidence>
<keyword evidence="3" id="KW-1185">Reference proteome</keyword>
<proteinExistence type="predicted"/>
<organism evidence="2 3">
    <name type="scientific">Fusarium equiseti</name>
    <name type="common">Fusarium scirpi</name>
    <dbReference type="NCBI Taxonomy" id="61235"/>
    <lineage>
        <taxon>Eukaryota</taxon>
        <taxon>Fungi</taxon>
        <taxon>Dikarya</taxon>
        <taxon>Ascomycota</taxon>
        <taxon>Pezizomycotina</taxon>
        <taxon>Sordariomycetes</taxon>
        <taxon>Hypocreomycetidae</taxon>
        <taxon>Hypocreales</taxon>
        <taxon>Nectriaceae</taxon>
        <taxon>Fusarium</taxon>
        <taxon>Fusarium incarnatum-equiseti species complex</taxon>
    </lineage>
</organism>
<keyword evidence="1" id="KW-0732">Signal</keyword>
<feature type="signal peptide" evidence="1">
    <location>
        <begin position="1"/>
        <end position="20"/>
    </location>
</feature>
<feature type="chain" id="PRO_5047205890" evidence="1">
    <location>
        <begin position="21"/>
        <end position="164"/>
    </location>
</feature>
<dbReference type="Proteomes" id="UP001152024">
    <property type="component" value="Unassembled WGS sequence"/>
</dbReference>